<dbReference type="InterPro" id="IPR025660">
    <property type="entry name" value="Pept_his_AS"/>
</dbReference>
<dbReference type="PROSITE" id="PS00639">
    <property type="entry name" value="THIOL_PROTEASE_HIS"/>
    <property type="match status" value="1"/>
</dbReference>
<gene>
    <name evidence="11" type="ORF">RUM43_011129</name>
</gene>
<evidence type="ECO:0000256" key="1">
    <source>
        <dbReference type="ARBA" id="ARBA00008455"/>
    </source>
</evidence>
<dbReference type="Gene3D" id="2.40.50.170">
    <property type="entry name" value="Cysteine proteinases. Chain C"/>
    <property type="match status" value="1"/>
</dbReference>
<dbReference type="Pfam" id="PF08246">
    <property type="entry name" value="Inhibitor_I29"/>
    <property type="match status" value="1"/>
</dbReference>
<dbReference type="GO" id="GO:0005768">
    <property type="term" value="C:endosome"/>
    <property type="evidence" value="ECO:0007669"/>
    <property type="project" value="UniProtKB-ARBA"/>
</dbReference>
<keyword evidence="5" id="KW-0788">Thiol protease</keyword>
<evidence type="ECO:0000256" key="4">
    <source>
        <dbReference type="ARBA" id="ARBA00022801"/>
    </source>
</evidence>
<feature type="chain" id="PRO_5042935662" evidence="8">
    <location>
        <begin position="23"/>
        <end position="340"/>
    </location>
</feature>
<dbReference type="CDD" id="cd02248">
    <property type="entry name" value="Peptidase_C1A"/>
    <property type="match status" value="1"/>
</dbReference>
<sequence>MKELIPLICLFALAHTSSLVHEKDLEWETYKARYGKSYSSPEEENYRMSIFIENREKVAKHNLKYLEGGVSYKLRINHMSDLTTDEVNNLYGGLNKNNKSVAKKGEIPYLPPKNGSLHVPNFAGVPEAINWVKKRAVTPVKQQGQCWSCYAFASVAAVESRYYIKNKKLQNLSAQNIVDCSRSTLGCSGGWPENVYKYIMRNKGINNETIYPYESREGKCRYKPKHSAAKVKGYRMIKEFKENHLKSAVASGPVAVCLDASLHSFHQYGGGIYKDDACNPKYMNHAVLAVGYGKDPVTKEEFWLIKNSWSEDWGEKGYMKLARNANNMCGIATHASYPII</sequence>
<comment type="caution">
    <text evidence="11">The sequence shown here is derived from an EMBL/GenBank/DDBJ whole genome shotgun (WGS) entry which is preliminary data.</text>
</comment>
<evidence type="ECO:0000256" key="2">
    <source>
        <dbReference type="ARBA" id="ARBA00022670"/>
    </source>
</evidence>
<dbReference type="GO" id="GO:0006508">
    <property type="term" value="P:proteolysis"/>
    <property type="evidence" value="ECO:0007669"/>
    <property type="project" value="UniProtKB-KW"/>
</dbReference>
<evidence type="ECO:0000313" key="12">
    <source>
        <dbReference type="Proteomes" id="UP001372834"/>
    </source>
</evidence>
<dbReference type="InterPro" id="IPR039417">
    <property type="entry name" value="Peptidase_C1A_papain-like"/>
</dbReference>
<keyword evidence="4" id="KW-0378">Hydrolase</keyword>
<dbReference type="SUPFAM" id="SSF54001">
    <property type="entry name" value="Cysteine proteinases"/>
    <property type="match status" value="1"/>
</dbReference>
<dbReference type="InterPro" id="IPR025661">
    <property type="entry name" value="Pept_asp_AS"/>
</dbReference>
<evidence type="ECO:0000256" key="7">
    <source>
        <dbReference type="ARBA" id="ARBA00023157"/>
    </source>
</evidence>
<dbReference type="GO" id="GO:0005767">
    <property type="term" value="C:secondary lysosome"/>
    <property type="evidence" value="ECO:0007669"/>
    <property type="project" value="UniProtKB-ARBA"/>
</dbReference>
<dbReference type="PROSITE" id="PS00640">
    <property type="entry name" value="THIOL_PROTEASE_ASN"/>
    <property type="match status" value="1"/>
</dbReference>
<evidence type="ECO:0000259" key="10">
    <source>
        <dbReference type="SMART" id="SM00848"/>
    </source>
</evidence>
<name>A0AAN8PU94_POLSC</name>
<dbReference type="InterPro" id="IPR013201">
    <property type="entry name" value="Prot_inhib_I29"/>
</dbReference>
<protein>
    <submittedName>
        <fullName evidence="11">Uncharacterized protein</fullName>
    </submittedName>
</protein>
<dbReference type="PANTHER" id="PTHR12411">
    <property type="entry name" value="CYSTEINE PROTEASE FAMILY C1-RELATED"/>
    <property type="match status" value="1"/>
</dbReference>
<dbReference type="EMBL" id="JAWJWE010000039">
    <property type="protein sequence ID" value="KAK6620833.1"/>
    <property type="molecule type" value="Genomic_DNA"/>
</dbReference>
<dbReference type="Gene3D" id="3.90.70.10">
    <property type="entry name" value="Cysteine proteinases"/>
    <property type="match status" value="1"/>
</dbReference>
<dbReference type="PRINTS" id="PR00705">
    <property type="entry name" value="PAPAIN"/>
</dbReference>
<dbReference type="GO" id="GO:0008234">
    <property type="term" value="F:cysteine-type peptidase activity"/>
    <property type="evidence" value="ECO:0007669"/>
    <property type="project" value="UniProtKB-KW"/>
</dbReference>
<feature type="signal peptide" evidence="8">
    <location>
        <begin position="1"/>
        <end position="22"/>
    </location>
</feature>
<comment type="similarity">
    <text evidence="1">Belongs to the peptidase C1 family.</text>
</comment>
<feature type="domain" description="Peptidase C1A papain C-terminal" evidence="9">
    <location>
        <begin position="125"/>
        <end position="339"/>
    </location>
</feature>
<proteinExistence type="inferred from homology"/>
<evidence type="ECO:0000259" key="9">
    <source>
        <dbReference type="SMART" id="SM00645"/>
    </source>
</evidence>
<reference evidence="11 12" key="1">
    <citation type="submission" date="2023-10" db="EMBL/GenBank/DDBJ databases">
        <title>Genomes of two closely related lineages of the louse Polyplax serrata with different host specificities.</title>
        <authorList>
            <person name="Martinu J."/>
            <person name="Tarabai H."/>
            <person name="Stefka J."/>
            <person name="Hypsa V."/>
        </authorList>
    </citation>
    <scope>NUCLEOTIDE SEQUENCE [LARGE SCALE GENOMIC DNA]</scope>
    <source>
        <strain evidence="11">HR10_N</strain>
    </source>
</reference>
<accession>A0AAN8PU94</accession>
<organism evidence="11 12">
    <name type="scientific">Polyplax serrata</name>
    <name type="common">Common mouse louse</name>
    <dbReference type="NCBI Taxonomy" id="468196"/>
    <lineage>
        <taxon>Eukaryota</taxon>
        <taxon>Metazoa</taxon>
        <taxon>Ecdysozoa</taxon>
        <taxon>Arthropoda</taxon>
        <taxon>Hexapoda</taxon>
        <taxon>Insecta</taxon>
        <taxon>Pterygota</taxon>
        <taxon>Neoptera</taxon>
        <taxon>Paraneoptera</taxon>
        <taxon>Psocodea</taxon>
        <taxon>Troctomorpha</taxon>
        <taxon>Phthiraptera</taxon>
        <taxon>Anoplura</taxon>
        <taxon>Polyplacidae</taxon>
        <taxon>Polyplax</taxon>
    </lineage>
</organism>
<dbReference type="FunFam" id="2.40.50.170:FF:000001">
    <property type="entry name" value="Cathepsin L1"/>
    <property type="match status" value="1"/>
</dbReference>
<dbReference type="Gene3D" id="1.10.287.2250">
    <property type="match status" value="1"/>
</dbReference>
<evidence type="ECO:0000256" key="6">
    <source>
        <dbReference type="ARBA" id="ARBA00023145"/>
    </source>
</evidence>
<evidence type="ECO:0000256" key="8">
    <source>
        <dbReference type="SAM" id="SignalP"/>
    </source>
</evidence>
<dbReference type="FunFam" id="3.90.70.10:FF:000006">
    <property type="entry name" value="Cathepsin S"/>
    <property type="match status" value="1"/>
</dbReference>
<dbReference type="SMART" id="SM00848">
    <property type="entry name" value="Inhibitor_I29"/>
    <property type="match status" value="1"/>
</dbReference>
<evidence type="ECO:0000256" key="5">
    <source>
        <dbReference type="ARBA" id="ARBA00022807"/>
    </source>
</evidence>
<keyword evidence="6" id="KW-0865">Zymogen</keyword>
<feature type="domain" description="Cathepsin propeptide inhibitor" evidence="10">
    <location>
        <begin position="27"/>
        <end position="87"/>
    </location>
</feature>
<evidence type="ECO:0000256" key="3">
    <source>
        <dbReference type="ARBA" id="ARBA00022729"/>
    </source>
</evidence>
<dbReference type="InterPro" id="IPR013128">
    <property type="entry name" value="Peptidase_C1A"/>
</dbReference>
<dbReference type="Pfam" id="PF00112">
    <property type="entry name" value="Peptidase_C1"/>
    <property type="match status" value="1"/>
</dbReference>
<dbReference type="InterPro" id="IPR038765">
    <property type="entry name" value="Papain-like_cys_pep_sf"/>
</dbReference>
<evidence type="ECO:0000313" key="11">
    <source>
        <dbReference type="EMBL" id="KAK6620833.1"/>
    </source>
</evidence>
<dbReference type="AlphaFoldDB" id="A0AAN8PU94"/>
<dbReference type="Proteomes" id="UP001372834">
    <property type="component" value="Unassembled WGS sequence"/>
</dbReference>
<keyword evidence="3 8" id="KW-0732">Signal</keyword>
<keyword evidence="7" id="KW-1015">Disulfide bond</keyword>
<keyword evidence="2" id="KW-0645">Protease</keyword>
<dbReference type="SMART" id="SM00645">
    <property type="entry name" value="Pept_C1"/>
    <property type="match status" value="1"/>
</dbReference>
<dbReference type="InterPro" id="IPR000668">
    <property type="entry name" value="Peptidase_C1A_C"/>
</dbReference>